<dbReference type="EMBL" id="KZ084087">
    <property type="protein sequence ID" value="OSD08058.1"/>
    <property type="molecule type" value="Genomic_DNA"/>
</dbReference>
<proteinExistence type="predicted"/>
<sequence>MASCTHQPGSATVLCWLGSTLSLSPDTARYAIADAPSVRGRVRSPVQRAGGGWPFSACCKTRRGLSDAPWMKRLLQSLINADLSDGKPDGFGKRRPQPWPIDNSTSATTAVYMCGSVKAE</sequence>
<dbReference type="AlphaFoldDB" id="A0A1Y2J3S0"/>
<keyword evidence="4" id="KW-1185">Reference proteome</keyword>
<gene>
    <name evidence="3" type="ORF">PYCCODRAFT_382252</name>
</gene>
<dbReference type="Proteomes" id="UP000193067">
    <property type="component" value="Unassembled WGS sequence"/>
</dbReference>
<evidence type="ECO:0000256" key="1">
    <source>
        <dbReference type="SAM" id="MobiDB-lite"/>
    </source>
</evidence>
<evidence type="ECO:0000256" key="2">
    <source>
        <dbReference type="SAM" id="SignalP"/>
    </source>
</evidence>
<organism evidence="3 4">
    <name type="scientific">Trametes coccinea (strain BRFM310)</name>
    <name type="common">Pycnoporus coccineus</name>
    <dbReference type="NCBI Taxonomy" id="1353009"/>
    <lineage>
        <taxon>Eukaryota</taxon>
        <taxon>Fungi</taxon>
        <taxon>Dikarya</taxon>
        <taxon>Basidiomycota</taxon>
        <taxon>Agaricomycotina</taxon>
        <taxon>Agaricomycetes</taxon>
        <taxon>Polyporales</taxon>
        <taxon>Polyporaceae</taxon>
        <taxon>Trametes</taxon>
    </lineage>
</organism>
<protein>
    <submittedName>
        <fullName evidence="3">Uncharacterized protein</fullName>
    </submittedName>
</protein>
<feature type="region of interest" description="Disordered" evidence="1">
    <location>
        <begin position="85"/>
        <end position="104"/>
    </location>
</feature>
<evidence type="ECO:0000313" key="4">
    <source>
        <dbReference type="Proteomes" id="UP000193067"/>
    </source>
</evidence>
<feature type="signal peptide" evidence="2">
    <location>
        <begin position="1"/>
        <end position="22"/>
    </location>
</feature>
<evidence type="ECO:0000313" key="3">
    <source>
        <dbReference type="EMBL" id="OSD08058.1"/>
    </source>
</evidence>
<keyword evidence="2" id="KW-0732">Signal</keyword>
<accession>A0A1Y2J3S0</accession>
<name>A0A1Y2J3S0_TRAC3</name>
<feature type="chain" id="PRO_5011965831" evidence="2">
    <location>
        <begin position="23"/>
        <end position="120"/>
    </location>
</feature>
<reference evidence="3 4" key="1">
    <citation type="journal article" date="2015" name="Biotechnol. Biofuels">
        <title>Enhanced degradation of softwood versus hardwood by the white-rot fungus Pycnoporus coccineus.</title>
        <authorList>
            <person name="Couturier M."/>
            <person name="Navarro D."/>
            <person name="Chevret D."/>
            <person name="Henrissat B."/>
            <person name="Piumi F."/>
            <person name="Ruiz-Duenas F.J."/>
            <person name="Martinez A.T."/>
            <person name="Grigoriev I.V."/>
            <person name="Riley R."/>
            <person name="Lipzen A."/>
            <person name="Berrin J.G."/>
            <person name="Master E.R."/>
            <person name="Rosso M.N."/>
        </authorList>
    </citation>
    <scope>NUCLEOTIDE SEQUENCE [LARGE SCALE GENOMIC DNA]</scope>
    <source>
        <strain evidence="3 4">BRFM310</strain>
    </source>
</reference>